<name>A0AAN6MH44_9PEZI</name>
<evidence type="ECO:0000256" key="1">
    <source>
        <dbReference type="ARBA" id="ARBA00007441"/>
    </source>
</evidence>
<gene>
    <name evidence="4" type="ORF">C8A05DRAFT_35900</name>
</gene>
<dbReference type="AlphaFoldDB" id="A0AAN6MH44"/>
<proteinExistence type="inferred from homology"/>
<dbReference type="InterPro" id="IPR004838">
    <property type="entry name" value="NHTrfase_class1_PyrdxlP-BS"/>
</dbReference>
<keyword evidence="2" id="KW-0663">Pyridoxal phosphate</keyword>
<dbReference type="InterPro" id="IPR015424">
    <property type="entry name" value="PyrdxlP-dep_Trfase"/>
</dbReference>
<organism evidence="4 5">
    <name type="scientific">Staphylotrichum tortipilum</name>
    <dbReference type="NCBI Taxonomy" id="2831512"/>
    <lineage>
        <taxon>Eukaryota</taxon>
        <taxon>Fungi</taxon>
        <taxon>Dikarya</taxon>
        <taxon>Ascomycota</taxon>
        <taxon>Pezizomycotina</taxon>
        <taxon>Sordariomycetes</taxon>
        <taxon>Sordariomycetidae</taxon>
        <taxon>Sordariales</taxon>
        <taxon>Chaetomiaceae</taxon>
        <taxon>Staphylotrichum</taxon>
    </lineage>
</organism>
<evidence type="ECO:0000256" key="2">
    <source>
        <dbReference type="ARBA" id="ARBA00022898"/>
    </source>
</evidence>
<feature type="domain" description="Aminotransferase class I/classII large" evidence="3">
    <location>
        <begin position="57"/>
        <end position="389"/>
    </location>
</feature>
<dbReference type="Proteomes" id="UP001303889">
    <property type="component" value="Unassembled WGS sequence"/>
</dbReference>
<dbReference type="Gene3D" id="3.90.1150.10">
    <property type="entry name" value="Aspartate Aminotransferase, domain 1"/>
    <property type="match status" value="1"/>
</dbReference>
<dbReference type="GO" id="GO:0003824">
    <property type="term" value="F:catalytic activity"/>
    <property type="evidence" value="ECO:0007669"/>
    <property type="project" value="InterPro"/>
</dbReference>
<keyword evidence="5" id="KW-1185">Reference proteome</keyword>
<dbReference type="InterPro" id="IPR015421">
    <property type="entry name" value="PyrdxlP-dep_Trfase_major"/>
</dbReference>
<evidence type="ECO:0000313" key="5">
    <source>
        <dbReference type="Proteomes" id="UP001303889"/>
    </source>
</evidence>
<accession>A0AAN6MH44</accession>
<protein>
    <recommendedName>
        <fullName evidence="3">Aminotransferase class I/classII large domain-containing protein</fullName>
    </recommendedName>
</protein>
<dbReference type="GO" id="GO:0030170">
    <property type="term" value="F:pyridoxal phosphate binding"/>
    <property type="evidence" value="ECO:0007669"/>
    <property type="project" value="InterPro"/>
</dbReference>
<reference evidence="4" key="1">
    <citation type="journal article" date="2023" name="Mol. Phylogenet. Evol.">
        <title>Genome-scale phylogeny and comparative genomics of the fungal order Sordariales.</title>
        <authorList>
            <person name="Hensen N."/>
            <person name="Bonometti L."/>
            <person name="Westerberg I."/>
            <person name="Brannstrom I.O."/>
            <person name="Guillou S."/>
            <person name="Cros-Aarteil S."/>
            <person name="Calhoun S."/>
            <person name="Haridas S."/>
            <person name="Kuo A."/>
            <person name="Mondo S."/>
            <person name="Pangilinan J."/>
            <person name="Riley R."/>
            <person name="LaButti K."/>
            <person name="Andreopoulos B."/>
            <person name="Lipzen A."/>
            <person name="Chen C."/>
            <person name="Yan M."/>
            <person name="Daum C."/>
            <person name="Ng V."/>
            <person name="Clum A."/>
            <person name="Steindorff A."/>
            <person name="Ohm R.A."/>
            <person name="Martin F."/>
            <person name="Silar P."/>
            <person name="Natvig D.O."/>
            <person name="Lalanne C."/>
            <person name="Gautier V."/>
            <person name="Ament-Velasquez S.L."/>
            <person name="Kruys A."/>
            <person name="Hutchinson M.I."/>
            <person name="Powell A.J."/>
            <person name="Barry K."/>
            <person name="Miller A.N."/>
            <person name="Grigoriev I.V."/>
            <person name="Debuchy R."/>
            <person name="Gladieux P."/>
            <person name="Hiltunen Thoren M."/>
            <person name="Johannesson H."/>
        </authorList>
    </citation>
    <scope>NUCLEOTIDE SEQUENCE</scope>
    <source>
        <strain evidence="4">CBS 103.79</strain>
    </source>
</reference>
<dbReference type="Pfam" id="PF00155">
    <property type="entry name" value="Aminotran_1_2"/>
    <property type="match status" value="1"/>
</dbReference>
<evidence type="ECO:0000313" key="4">
    <source>
        <dbReference type="EMBL" id="KAK3900459.1"/>
    </source>
</evidence>
<comment type="caution">
    <text evidence="4">The sequence shown here is derived from an EMBL/GenBank/DDBJ whole genome shotgun (WGS) entry which is preliminary data.</text>
</comment>
<dbReference type="SUPFAM" id="SSF53383">
    <property type="entry name" value="PLP-dependent transferases"/>
    <property type="match status" value="1"/>
</dbReference>
<dbReference type="InterPro" id="IPR004839">
    <property type="entry name" value="Aminotransferase_I/II_large"/>
</dbReference>
<comment type="similarity">
    <text evidence="1">Belongs to the class-I pyridoxal-phosphate-dependent aminotransferase family.</text>
</comment>
<dbReference type="CDD" id="cd00609">
    <property type="entry name" value="AAT_like"/>
    <property type="match status" value="1"/>
</dbReference>
<dbReference type="EMBL" id="MU855669">
    <property type="protein sequence ID" value="KAK3900459.1"/>
    <property type="molecule type" value="Genomic_DNA"/>
</dbReference>
<evidence type="ECO:0000259" key="3">
    <source>
        <dbReference type="Pfam" id="PF00155"/>
    </source>
</evidence>
<dbReference type="PANTHER" id="PTHR43510">
    <property type="entry name" value="AMINOTRANSFERASE FUNCTION, HYPOTHETICAL (EUROFUNG)"/>
    <property type="match status" value="1"/>
</dbReference>
<reference evidence="4" key="2">
    <citation type="submission" date="2023-05" db="EMBL/GenBank/DDBJ databases">
        <authorList>
            <consortium name="Lawrence Berkeley National Laboratory"/>
            <person name="Steindorff A."/>
            <person name="Hensen N."/>
            <person name="Bonometti L."/>
            <person name="Westerberg I."/>
            <person name="Brannstrom I.O."/>
            <person name="Guillou S."/>
            <person name="Cros-Aarteil S."/>
            <person name="Calhoun S."/>
            <person name="Haridas S."/>
            <person name="Kuo A."/>
            <person name="Mondo S."/>
            <person name="Pangilinan J."/>
            <person name="Riley R."/>
            <person name="Labutti K."/>
            <person name="Andreopoulos B."/>
            <person name="Lipzen A."/>
            <person name="Chen C."/>
            <person name="Yanf M."/>
            <person name="Daum C."/>
            <person name="Ng V."/>
            <person name="Clum A."/>
            <person name="Ohm R."/>
            <person name="Martin F."/>
            <person name="Silar P."/>
            <person name="Natvig D."/>
            <person name="Lalanne C."/>
            <person name="Gautier V."/>
            <person name="Ament-Velasquez S.L."/>
            <person name="Kruys A."/>
            <person name="Hutchinson M.I."/>
            <person name="Powell A.J."/>
            <person name="Barry K."/>
            <person name="Miller A.N."/>
            <person name="Grigoriev I.V."/>
            <person name="Debuchy R."/>
            <person name="Gladieux P."/>
            <person name="Thoren M.H."/>
            <person name="Johannesson H."/>
        </authorList>
    </citation>
    <scope>NUCLEOTIDE SEQUENCE</scope>
    <source>
        <strain evidence="4">CBS 103.79</strain>
    </source>
</reference>
<dbReference type="PANTHER" id="PTHR43510:SF1">
    <property type="entry name" value="AMINOTRANSFERASE FUNCTION, HYPOTHETICAL (EUROFUNG)"/>
    <property type="match status" value="1"/>
</dbReference>
<dbReference type="InterPro" id="IPR015422">
    <property type="entry name" value="PyrdxlP-dep_Trfase_small"/>
</dbReference>
<dbReference type="PROSITE" id="PS00105">
    <property type="entry name" value="AA_TRANSFER_CLASS_1"/>
    <property type="match status" value="1"/>
</dbReference>
<dbReference type="Gene3D" id="3.40.640.10">
    <property type="entry name" value="Type I PLP-dependent aspartate aminotransferase-like (Major domain)"/>
    <property type="match status" value="1"/>
</dbReference>
<sequence length="405" mass="43651">MVRIEPFEVEQWMDRLETTPGVLNVAETCAASVSVDDLVGMCEDDAAPSPLLLSKKLTYGAIRGSETLRQRVASLFDRSSDAESLPAENVLITQGAIVANFITFYTLVGPGDHVICVYPTYQQLYAVPESLGAEVSLWRLKEENGYVPDVSELEGLAKPNTKLIVINNPNNPMGSTTPRPVLESIVAFAKQRGIIILSDEVYSPLYHSLPTGQDGPPSILALGYEKTIATGSMSKAFALAGIRLGWIASRDKAIVDAISAARDYTTISVSQLDDQVASYALSEPVLHPLLARNTALARTNLGLLSAFMDKYAAVCSWVKPTAGTTALVCFKGKDGVPVDDAALVLDVLDKTKVLVMPGSPCFGLGRDFRGFIRLGYVCETHVLVEALARLGQYIEGFHLTAPVQN</sequence>